<sequence>MSTTAIDLWGYRQRLLTLAERLSHGVSQLTSEATRPTGAEGTAAEAPAHDPTATSTAADEEVALSVLVSEGQILAEVRAAIARFEAGTFGRCEKCGRAVSRTRLDAVPYARHCIRCARADESNGTN</sequence>
<reference evidence="8" key="1">
    <citation type="submission" date="2020-05" db="EMBL/GenBank/DDBJ databases">
        <title>Frigoriglobus tundricola gen. nov., sp. nov., a psychrotolerant cellulolytic planctomycete of the family Gemmataceae with two divergent copies of 16S rRNA gene.</title>
        <authorList>
            <person name="Kulichevskaya I.S."/>
            <person name="Ivanova A.A."/>
            <person name="Naumoff D.G."/>
            <person name="Beletsky A.V."/>
            <person name="Rijpstra W.I.C."/>
            <person name="Sinninghe Damste J.S."/>
            <person name="Mardanov A.V."/>
            <person name="Ravin N.V."/>
            <person name="Dedysh S.N."/>
        </authorList>
    </citation>
    <scope>NUCLEOTIDE SEQUENCE [LARGE SCALE GENOMIC DNA]</scope>
    <source>
        <strain evidence="8">PL17</strain>
    </source>
</reference>
<dbReference type="EMBL" id="CP053452">
    <property type="protein sequence ID" value="QJW93865.1"/>
    <property type="molecule type" value="Genomic_DNA"/>
</dbReference>
<evidence type="ECO:0000256" key="5">
    <source>
        <dbReference type="SAM" id="MobiDB-lite"/>
    </source>
</evidence>
<evidence type="ECO:0000256" key="1">
    <source>
        <dbReference type="ARBA" id="ARBA00022723"/>
    </source>
</evidence>
<evidence type="ECO:0000259" key="6">
    <source>
        <dbReference type="Pfam" id="PF01258"/>
    </source>
</evidence>
<dbReference type="KEGG" id="ftj:FTUN_1379"/>
<dbReference type="PANTHER" id="PTHR33823:SF4">
    <property type="entry name" value="GENERAL STRESS PROTEIN 16O"/>
    <property type="match status" value="1"/>
</dbReference>
<protein>
    <submittedName>
        <fullName evidence="7">DksA C4-type domain-containing protein</fullName>
    </submittedName>
</protein>
<keyword evidence="1" id="KW-0479">Metal-binding</keyword>
<feature type="region of interest" description="Disordered" evidence="5">
    <location>
        <begin position="27"/>
        <end position="57"/>
    </location>
</feature>
<dbReference type="InterPro" id="IPR000962">
    <property type="entry name" value="Znf_DskA_TraR"/>
</dbReference>
<gene>
    <name evidence="7" type="ORF">FTUN_1379</name>
</gene>
<name>A0A6M5YIL7_9BACT</name>
<proteinExistence type="predicted"/>
<dbReference type="Pfam" id="PF01258">
    <property type="entry name" value="zf-dskA_traR"/>
    <property type="match status" value="1"/>
</dbReference>
<evidence type="ECO:0000256" key="4">
    <source>
        <dbReference type="PROSITE-ProRule" id="PRU00510"/>
    </source>
</evidence>
<keyword evidence="3" id="KW-0862">Zinc</keyword>
<feature type="domain" description="Zinc finger DksA/TraR C4-type" evidence="6">
    <location>
        <begin position="87"/>
        <end position="121"/>
    </location>
</feature>
<evidence type="ECO:0000313" key="8">
    <source>
        <dbReference type="Proteomes" id="UP000503447"/>
    </source>
</evidence>
<dbReference type="RefSeq" id="WP_171469980.1">
    <property type="nucleotide sequence ID" value="NZ_CP053452.2"/>
</dbReference>
<dbReference type="Proteomes" id="UP000503447">
    <property type="component" value="Chromosome"/>
</dbReference>
<dbReference type="SUPFAM" id="SSF57716">
    <property type="entry name" value="Glucocorticoid receptor-like (DNA-binding domain)"/>
    <property type="match status" value="1"/>
</dbReference>
<organism evidence="7 8">
    <name type="scientific">Frigoriglobus tundricola</name>
    <dbReference type="NCBI Taxonomy" id="2774151"/>
    <lineage>
        <taxon>Bacteria</taxon>
        <taxon>Pseudomonadati</taxon>
        <taxon>Planctomycetota</taxon>
        <taxon>Planctomycetia</taxon>
        <taxon>Gemmatales</taxon>
        <taxon>Gemmataceae</taxon>
        <taxon>Frigoriglobus</taxon>
    </lineage>
</organism>
<dbReference type="PANTHER" id="PTHR33823">
    <property type="entry name" value="RNA POLYMERASE-BINDING TRANSCRIPTION FACTOR DKSA-RELATED"/>
    <property type="match status" value="1"/>
</dbReference>
<evidence type="ECO:0000313" key="7">
    <source>
        <dbReference type="EMBL" id="QJW93865.1"/>
    </source>
</evidence>
<dbReference type="AlphaFoldDB" id="A0A6M5YIL7"/>
<feature type="zinc finger region" description="dksA C4-type" evidence="4">
    <location>
        <begin position="92"/>
        <end position="116"/>
    </location>
</feature>
<feature type="compositionally biased region" description="Low complexity" evidence="5">
    <location>
        <begin position="32"/>
        <end position="46"/>
    </location>
</feature>
<dbReference type="GO" id="GO:0008270">
    <property type="term" value="F:zinc ion binding"/>
    <property type="evidence" value="ECO:0007669"/>
    <property type="project" value="UniProtKB-KW"/>
</dbReference>
<evidence type="ECO:0000256" key="2">
    <source>
        <dbReference type="ARBA" id="ARBA00022771"/>
    </source>
</evidence>
<accession>A0A6M5YIL7</accession>
<dbReference type="Gene3D" id="1.20.120.910">
    <property type="entry name" value="DksA, coiled-coil domain"/>
    <property type="match status" value="1"/>
</dbReference>
<dbReference type="PROSITE" id="PS51128">
    <property type="entry name" value="ZF_DKSA_2"/>
    <property type="match status" value="1"/>
</dbReference>
<keyword evidence="2" id="KW-0863">Zinc-finger</keyword>
<keyword evidence="8" id="KW-1185">Reference proteome</keyword>
<evidence type="ECO:0000256" key="3">
    <source>
        <dbReference type="ARBA" id="ARBA00022833"/>
    </source>
</evidence>